<evidence type="ECO:0000313" key="3">
    <source>
        <dbReference type="EMBL" id="OGG15173.1"/>
    </source>
</evidence>
<dbReference type="AlphaFoldDB" id="A0A1F5ZS20"/>
<organism evidence="3 4">
    <name type="scientific">Candidatus Gottesmanbacteria bacterium RIFCSPHIGHO2_01_FULL_39_10</name>
    <dbReference type="NCBI Taxonomy" id="1798375"/>
    <lineage>
        <taxon>Bacteria</taxon>
        <taxon>Candidatus Gottesmaniibacteriota</taxon>
    </lineage>
</organism>
<sequence length="159" mass="17815">MADFNRNFSREGRGERRFGGPSFGGRNRMMHKAVCANCGKECEVPFRPSGDRPVYCSDCFEKKGNQEGGPPPRSDRRDFSRPRFEERRGPPPNVALQQNSEILDQLKSMNAKLDKLVKALVPKEPPPVQIEPKEMVAEPAVKKPKVSRKKAAKPVALAE</sequence>
<gene>
    <name evidence="3" type="ORF">A2773_04775</name>
</gene>
<evidence type="ECO:0000256" key="1">
    <source>
        <dbReference type="SAM" id="MobiDB-lite"/>
    </source>
</evidence>
<comment type="caution">
    <text evidence="3">The sequence shown here is derived from an EMBL/GenBank/DDBJ whole genome shotgun (WGS) entry which is preliminary data.</text>
</comment>
<feature type="region of interest" description="Disordered" evidence="1">
    <location>
        <begin position="58"/>
        <end position="98"/>
    </location>
</feature>
<feature type="compositionally biased region" description="Basic residues" evidence="1">
    <location>
        <begin position="142"/>
        <end position="152"/>
    </location>
</feature>
<dbReference type="EMBL" id="MFJE01000005">
    <property type="protein sequence ID" value="OGG15173.1"/>
    <property type="molecule type" value="Genomic_DNA"/>
</dbReference>
<dbReference type="NCBIfam" id="TIGR04272">
    <property type="entry name" value="cxxc_cxxc_Mbark"/>
    <property type="match status" value="1"/>
</dbReference>
<feature type="compositionally biased region" description="Basic and acidic residues" evidence="1">
    <location>
        <begin position="73"/>
        <end position="89"/>
    </location>
</feature>
<feature type="compositionally biased region" description="Basic and acidic residues" evidence="1">
    <location>
        <begin position="8"/>
        <end position="18"/>
    </location>
</feature>
<name>A0A1F5ZS20_9BACT</name>
<protein>
    <recommendedName>
        <fullName evidence="2">CxxC-x17-CxxC domain-containing protein</fullName>
    </recommendedName>
</protein>
<feature type="region of interest" description="Disordered" evidence="1">
    <location>
        <begin position="125"/>
        <end position="159"/>
    </location>
</feature>
<feature type="domain" description="CxxC-x17-CxxC" evidence="2">
    <location>
        <begin position="28"/>
        <end position="63"/>
    </location>
</feature>
<dbReference type="STRING" id="1798375.A2773_04775"/>
<evidence type="ECO:0000313" key="4">
    <source>
        <dbReference type="Proteomes" id="UP000177383"/>
    </source>
</evidence>
<reference evidence="3 4" key="1">
    <citation type="journal article" date="2016" name="Nat. Commun.">
        <title>Thousands of microbial genomes shed light on interconnected biogeochemical processes in an aquifer system.</title>
        <authorList>
            <person name="Anantharaman K."/>
            <person name="Brown C.T."/>
            <person name="Hug L.A."/>
            <person name="Sharon I."/>
            <person name="Castelle C.J."/>
            <person name="Probst A.J."/>
            <person name="Thomas B.C."/>
            <person name="Singh A."/>
            <person name="Wilkins M.J."/>
            <person name="Karaoz U."/>
            <person name="Brodie E.L."/>
            <person name="Williams K.H."/>
            <person name="Hubbard S.S."/>
            <person name="Banfield J.F."/>
        </authorList>
    </citation>
    <scope>NUCLEOTIDE SEQUENCE [LARGE SCALE GENOMIC DNA]</scope>
</reference>
<evidence type="ECO:0000259" key="2">
    <source>
        <dbReference type="Pfam" id="PF23477"/>
    </source>
</evidence>
<feature type="region of interest" description="Disordered" evidence="1">
    <location>
        <begin position="1"/>
        <end position="27"/>
    </location>
</feature>
<dbReference type="InterPro" id="IPR026363">
    <property type="entry name" value="CxxC-x17-CxxC_dom"/>
</dbReference>
<dbReference type="Pfam" id="PF23477">
    <property type="entry name" value="zf_Tbcl_2"/>
    <property type="match status" value="1"/>
</dbReference>
<accession>A0A1F5ZS20</accession>
<proteinExistence type="predicted"/>
<dbReference type="Proteomes" id="UP000177383">
    <property type="component" value="Unassembled WGS sequence"/>
</dbReference>